<feature type="region of interest" description="Disordered" evidence="4">
    <location>
        <begin position="118"/>
        <end position="159"/>
    </location>
</feature>
<sequence>MPAPKPAADSRVEVTHLVMPFDANTLGTAFGGTVMQWTDLTAAMAAMRHARVPVVTASIDQLSFLAPIRIGQMAILHGQVNAVFGSSMEVGVEVQTEDPLTGERKKCCDAYLTFVALGPDGQPTRAPPLRTDTDDERRREREAGERRAARLASRTPRAP</sequence>
<dbReference type="KEGG" id="acp:A2cp1_1269"/>
<feature type="compositionally biased region" description="Low complexity" evidence="4">
    <location>
        <begin position="150"/>
        <end position="159"/>
    </location>
</feature>
<evidence type="ECO:0000256" key="4">
    <source>
        <dbReference type="SAM" id="MobiDB-lite"/>
    </source>
</evidence>
<dbReference type="AlphaFoldDB" id="B8JGE2"/>
<dbReference type="InterPro" id="IPR033120">
    <property type="entry name" value="HOTDOG_ACOT"/>
</dbReference>
<proteinExistence type="inferred from homology"/>
<evidence type="ECO:0000256" key="2">
    <source>
        <dbReference type="ARBA" id="ARBA00022801"/>
    </source>
</evidence>
<protein>
    <submittedName>
        <fullName evidence="6">Thioesterase superfamily protein</fullName>
    </submittedName>
</protein>
<dbReference type="EMBL" id="CP001359">
    <property type="protein sequence ID" value="ACL64613.1"/>
    <property type="molecule type" value="Genomic_DNA"/>
</dbReference>
<dbReference type="PROSITE" id="PS51770">
    <property type="entry name" value="HOTDOG_ACOT"/>
    <property type="match status" value="1"/>
</dbReference>
<feature type="compositionally biased region" description="Basic and acidic residues" evidence="4">
    <location>
        <begin position="131"/>
        <end position="148"/>
    </location>
</feature>
<name>B8JGE2_ANAD2</name>
<dbReference type="InterPro" id="IPR006683">
    <property type="entry name" value="Thioestr_dom"/>
</dbReference>
<dbReference type="Gene3D" id="3.10.129.10">
    <property type="entry name" value="Hotdog Thioesterase"/>
    <property type="match status" value="1"/>
</dbReference>
<keyword evidence="7" id="KW-1185">Reference proteome</keyword>
<organism evidence="6 7">
    <name type="scientific">Anaeromyxobacter dehalogenans (strain ATCC BAA-258 / DSM 21875 / 2CP-1)</name>
    <dbReference type="NCBI Taxonomy" id="455488"/>
    <lineage>
        <taxon>Bacteria</taxon>
        <taxon>Pseudomonadati</taxon>
        <taxon>Myxococcota</taxon>
        <taxon>Myxococcia</taxon>
        <taxon>Myxococcales</taxon>
        <taxon>Cystobacterineae</taxon>
        <taxon>Anaeromyxobacteraceae</taxon>
        <taxon>Anaeromyxobacter</taxon>
    </lineage>
</organism>
<evidence type="ECO:0000256" key="1">
    <source>
        <dbReference type="ARBA" id="ARBA00010458"/>
    </source>
</evidence>
<accession>B8JGE2</accession>
<dbReference type="InterPro" id="IPR029069">
    <property type="entry name" value="HotDog_dom_sf"/>
</dbReference>
<dbReference type="HOGENOM" id="CLU_050164_3_2_7"/>
<evidence type="ECO:0000313" key="6">
    <source>
        <dbReference type="EMBL" id="ACL64613.1"/>
    </source>
</evidence>
<dbReference type="CDD" id="cd03442">
    <property type="entry name" value="BFIT_BACH"/>
    <property type="match status" value="1"/>
</dbReference>
<dbReference type="Proteomes" id="UP000007089">
    <property type="component" value="Chromosome"/>
</dbReference>
<gene>
    <name evidence="6" type="ordered locus">A2cp1_1269</name>
</gene>
<dbReference type="SUPFAM" id="SSF54637">
    <property type="entry name" value="Thioesterase/thiol ester dehydrase-isomerase"/>
    <property type="match status" value="1"/>
</dbReference>
<dbReference type="PANTHER" id="PTHR11049">
    <property type="entry name" value="ACYL COENZYME A THIOESTER HYDROLASE"/>
    <property type="match status" value="1"/>
</dbReference>
<dbReference type="InterPro" id="IPR040170">
    <property type="entry name" value="Cytosol_ACT"/>
</dbReference>
<dbReference type="GO" id="GO:0005737">
    <property type="term" value="C:cytoplasm"/>
    <property type="evidence" value="ECO:0007669"/>
    <property type="project" value="TreeGrafter"/>
</dbReference>
<reference evidence="6" key="1">
    <citation type="submission" date="2009-01" db="EMBL/GenBank/DDBJ databases">
        <title>Complete sequence of Anaeromyxobacter dehalogenans 2CP-1.</title>
        <authorList>
            <consortium name="US DOE Joint Genome Institute"/>
            <person name="Lucas S."/>
            <person name="Copeland A."/>
            <person name="Lapidus A."/>
            <person name="Glavina del Rio T."/>
            <person name="Dalin E."/>
            <person name="Tice H."/>
            <person name="Bruce D."/>
            <person name="Goodwin L."/>
            <person name="Pitluck S."/>
            <person name="Saunders E."/>
            <person name="Brettin T."/>
            <person name="Detter J.C."/>
            <person name="Han C."/>
            <person name="Larimer F."/>
            <person name="Land M."/>
            <person name="Hauser L."/>
            <person name="Kyrpides N."/>
            <person name="Ovchinnikova G."/>
            <person name="Beliaev A.S."/>
            <person name="Richardson P."/>
        </authorList>
    </citation>
    <scope>NUCLEOTIDE SEQUENCE</scope>
    <source>
        <strain evidence="6">2CP-1</strain>
    </source>
</reference>
<feature type="domain" description="HotDog ACOT-type" evidence="5">
    <location>
        <begin position="8"/>
        <end position="120"/>
    </location>
</feature>
<dbReference type="GO" id="GO:0052816">
    <property type="term" value="F:long-chain fatty acyl-CoA hydrolase activity"/>
    <property type="evidence" value="ECO:0007669"/>
    <property type="project" value="TreeGrafter"/>
</dbReference>
<comment type="similarity">
    <text evidence="1">Belongs to the acyl coenzyme A hydrolase family.</text>
</comment>
<evidence type="ECO:0000259" key="5">
    <source>
        <dbReference type="PROSITE" id="PS51770"/>
    </source>
</evidence>
<dbReference type="Pfam" id="PF03061">
    <property type="entry name" value="4HBT"/>
    <property type="match status" value="1"/>
</dbReference>
<keyword evidence="2 3" id="KW-0378">Hydrolase</keyword>
<dbReference type="GO" id="GO:0006637">
    <property type="term" value="P:acyl-CoA metabolic process"/>
    <property type="evidence" value="ECO:0007669"/>
    <property type="project" value="TreeGrafter"/>
</dbReference>
<evidence type="ECO:0000256" key="3">
    <source>
        <dbReference type="PROSITE-ProRule" id="PRU01106"/>
    </source>
</evidence>
<evidence type="ECO:0000313" key="7">
    <source>
        <dbReference type="Proteomes" id="UP000007089"/>
    </source>
</evidence>
<dbReference type="RefSeq" id="WP_012632589.1">
    <property type="nucleotide sequence ID" value="NC_011891.1"/>
</dbReference>